<feature type="compositionally biased region" description="Basic residues" evidence="10">
    <location>
        <begin position="91"/>
        <end position="103"/>
    </location>
</feature>
<evidence type="ECO:0000259" key="12">
    <source>
        <dbReference type="Pfam" id="PF00082"/>
    </source>
</evidence>
<feature type="compositionally biased region" description="Low complexity" evidence="10">
    <location>
        <begin position="1364"/>
        <end position="1375"/>
    </location>
</feature>
<dbReference type="InterPro" id="IPR015500">
    <property type="entry name" value="Peptidase_S8_subtilisin-rel"/>
</dbReference>
<evidence type="ECO:0000313" key="14">
    <source>
        <dbReference type="Proteomes" id="UP000266841"/>
    </source>
</evidence>
<comment type="caution">
    <text evidence="13">The sequence shown here is derived from an EMBL/GenBank/DDBJ whole genome shotgun (WGS) entry which is preliminary data.</text>
</comment>
<dbReference type="GO" id="GO:0005615">
    <property type="term" value="C:extracellular space"/>
    <property type="evidence" value="ECO:0007669"/>
    <property type="project" value="TreeGrafter"/>
</dbReference>
<feature type="compositionally biased region" description="Low complexity" evidence="10">
    <location>
        <begin position="960"/>
        <end position="972"/>
    </location>
</feature>
<accession>K0T0B9</accession>
<keyword evidence="3" id="KW-0479">Metal-binding</keyword>
<feature type="compositionally biased region" description="Basic residues" evidence="10">
    <location>
        <begin position="128"/>
        <end position="140"/>
    </location>
</feature>
<feature type="region of interest" description="Disordered" evidence="10">
    <location>
        <begin position="70"/>
        <end position="148"/>
    </location>
</feature>
<feature type="compositionally biased region" description="Polar residues" evidence="10">
    <location>
        <begin position="942"/>
        <end position="958"/>
    </location>
</feature>
<dbReference type="GO" id="GO:0004252">
    <property type="term" value="F:serine-type endopeptidase activity"/>
    <property type="evidence" value="ECO:0007669"/>
    <property type="project" value="UniProtKB-UniRule"/>
</dbReference>
<dbReference type="InterPro" id="IPR023828">
    <property type="entry name" value="Peptidase_S8_Ser-AS"/>
</dbReference>
<feature type="compositionally biased region" description="Low complexity" evidence="10">
    <location>
        <begin position="925"/>
        <end position="937"/>
    </location>
</feature>
<feature type="active site" description="Charge relay system" evidence="8 9">
    <location>
        <position position="290"/>
    </location>
</feature>
<reference evidence="13 14" key="1">
    <citation type="journal article" date="2012" name="Genome Biol.">
        <title>Genome and low-iron response of an oceanic diatom adapted to chronic iron limitation.</title>
        <authorList>
            <person name="Lommer M."/>
            <person name="Specht M."/>
            <person name="Roy A.S."/>
            <person name="Kraemer L."/>
            <person name="Andreson R."/>
            <person name="Gutowska M.A."/>
            <person name="Wolf J."/>
            <person name="Bergner S.V."/>
            <person name="Schilhabel M.B."/>
            <person name="Klostermeier U.C."/>
            <person name="Beiko R.G."/>
            <person name="Rosenstiel P."/>
            <person name="Hippler M."/>
            <person name="Laroche J."/>
        </authorList>
    </citation>
    <scope>NUCLEOTIDE SEQUENCE [LARGE SCALE GENOMIC DNA]</scope>
    <source>
        <strain evidence="13 14">CCMP1005</strain>
    </source>
</reference>
<dbReference type="PROSITE" id="PS00137">
    <property type="entry name" value="SUBTILASE_HIS"/>
    <property type="match status" value="1"/>
</dbReference>
<dbReference type="GO" id="GO:0006508">
    <property type="term" value="P:proteolysis"/>
    <property type="evidence" value="ECO:0007669"/>
    <property type="project" value="UniProtKB-KW"/>
</dbReference>
<gene>
    <name evidence="13" type="ORF">THAOC_15382</name>
</gene>
<keyword evidence="14" id="KW-1185">Reference proteome</keyword>
<comment type="catalytic activity">
    <reaction evidence="6">
        <text>Hydrolysis of proteins with broad specificity for peptide bonds, and a preference for a large uncharged residue in P1. Hydrolyzes peptide amides.</text>
        <dbReference type="EC" id="3.4.21.62"/>
    </reaction>
</comment>
<evidence type="ECO:0000256" key="1">
    <source>
        <dbReference type="ARBA" id="ARBA00011073"/>
    </source>
</evidence>
<dbReference type="PANTHER" id="PTHR43806:SF11">
    <property type="entry name" value="CEREVISIN-RELATED"/>
    <property type="match status" value="1"/>
</dbReference>
<dbReference type="InterPro" id="IPR050131">
    <property type="entry name" value="Peptidase_S8_subtilisin-like"/>
</dbReference>
<dbReference type="Pfam" id="PF00082">
    <property type="entry name" value="Peptidase_S8"/>
    <property type="match status" value="1"/>
</dbReference>
<keyword evidence="4 9" id="KW-0378">Hydrolase</keyword>
<evidence type="ECO:0000256" key="7">
    <source>
        <dbReference type="ARBA" id="ARBA00023619"/>
    </source>
</evidence>
<evidence type="ECO:0000256" key="11">
    <source>
        <dbReference type="SAM" id="SignalP"/>
    </source>
</evidence>
<feature type="active site" description="Charge relay system" evidence="8 9">
    <location>
        <position position="456"/>
    </location>
</feature>
<sequence length="1427" mass="153165">MRVSSSLLLLLSFVSAAAGQGLGPFDAPPIDGSIADPEDPTEPVVHSVDITNNLVVSYSSDEGLSNIASHVEESKRKGRSVSLRAGAGQRYSRKVKKGGRGSRNKGASGRSSPSGGGAPSKKGNEQKKRNKGKKGGRSGGRRFLQSEDEEETAGYAVLDVGSELEAEAEMYELIGISGVTMVEQDVEYVVEEVANLRGAAQEMQEIMDSVTHMEERRLQQGPETTPWGIDMVNITHLWSLPPAQHVKICVIDTGYDLGHEDLPDNVTYPVTGWDTGNAAKGVWHIDGHSHGTHCAGTIGAIGGNQAGVVGVNPDPARFSFHIGKGLSDSGSGSGSDVVNAVKDCVDNGAHVISMSLGCSNCYVQAYDEIYREAYDDGALIIAAAGNSYSDVAHYPSGYESVVSVASVTQGGGPHTANYGELSSFSTRNDQTEIAAPGSYVNSTVLDNKYARKSGTSMAAPHVAGVAAWLVSHFPSCTNNQIRNAMIHSTREPPTGDYRNSKGWDKFYGWGIVNAGRAYELLLLGCESAGGAYPAVNQTLSDMAQGGKDQKDIGCTSDFQCTDENMCNGNRKCDLSTNTCYIEEGTEVVCDDGLICTTDTCDSNTGTCSFTPVNCEDGNKCNGIKACNNVTGACDLVEDPVSCDDGDACTIDKCITSTGQCQITDRVCNDGNTCTLNDSCNSNTGCIFEDPQPDCCGNAVCEPSETEQTCPLDCSTSITTDISASRNPYGYLGNYFDVHAKSYNDIVITGLSVNCILPPEKAATAYVWARTGRYVNVARVYSHNWTNIWMARYFSFYKDENGSSVWYRRDKFTLYQTSSIVCSGQVGQLTNITLNGDAGNIQINAGTVAGFNVYILTDDTYNDYPMVRAGYGYGGFDGVNAEDSYLSIRNGGGNACTSGRREMMLVLSNDLRLLFFTFYQAGATTTTTSTTTTDGTAAPSFSPIPTQSPSGSPTETPSKFPTESPTPAPTLSLSPTEFVPEVVELLSESSRSATVLRAAYFEVTTGAEWAKIVNLKIWTYKTKGLQVYVKDGEATNYEQVPCSWKRIAETSANWNPGYWKKVYPPWVDGFDPVVMEPYSKKSFYVVNLSPGYGILGTRTSSSNTNKYHKAHLVSPLESPVSNVTLSFGRGGYNDPFRVYNSYYSPYGIFGGLKMESVQPGTTHTPTASPTAPSEPDNVLESFHDVTASSLTPHGIQFDVKNIGGQNLFVTDFKLHLAGTGMKSVEVWMRTGSHHGVTGNCKNYNNWCKQWKRLASGNVSSSGHSMTTTPKFVAVVPVGEIVSFVLVSGDSGIVTRKSIPGDTAAENDHLSLGFGTKINDYYGDNVQTSETPDEDNVIFHGTMTYTIAYGDCAILSTASWVDPHPDSSGMSSASSFSDVDDEEESGPQTEERVYWSDSFEDEEPPLLGGGPVNDDGTGPMISSIQEIVE</sequence>
<dbReference type="Proteomes" id="UP000266841">
    <property type="component" value="Unassembled WGS sequence"/>
</dbReference>
<dbReference type="PROSITE" id="PS00138">
    <property type="entry name" value="SUBTILASE_SER"/>
    <property type="match status" value="1"/>
</dbReference>
<dbReference type="InterPro" id="IPR000209">
    <property type="entry name" value="Peptidase_S8/S53_dom"/>
</dbReference>
<feature type="chain" id="PRO_5003837588" description="subtilisin" evidence="11">
    <location>
        <begin position="20"/>
        <end position="1427"/>
    </location>
</feature>
<feature type="region of interest" description="Disordered" evidence="10">
    <location>
        <begin position="1362"/>
        <end position="1427"/>
    </location>
</feature>
<dbReference type="InterPro" id="IPR022398">
    <property type="entry name" value="Peptidase_S8_His-AS"/>
</dbReference>
<dbReference type="Gene3D" id="3.40.50.200">
    <property type="entry name" value="Peptidase S8/S53 domain"/>
    <property type="match status" value="1"/>
</dbReference>
<evidence type="ECO:0000313" key="13">
    <source>
        <dbReference type="EMBL" id="EJK63932.1"/>
    </source>
</evidence>
<dbReference type="eggNOG" id="KOG1153">
    <property type="taxonomic scope" value="Eukaryota"/>
</dbReference>
<evidence type="ECO:0000256" key="5">
    <source>
        <dbReference type="ARBA" id="ARBA00022825"/>
    </source>
</evidence>
<evidence type="ECO:0000256" key="4">
    <source>
        <dbReference type="ARBA" id="ARBA00022801"/>
    </source>
</evidence>
<keyword evidence="11" id="KW-0732">Signal</keyword>
<proteinExistence type="inferred from homology"/>
<dbReference type="PANTHER" id="PTHR43806">
    <property type="entry name" value="PEPTIDASE S8"/>
    <property type="match status" value="1"/>
</dbReference>
<keyword evidence="5 9" id="KW-0720">Serine protease</keyword>
<evidence type="ECO:0000256" key="8">
    <source>
        <dbReference type="PIRSR" id="PIRSR615500-1"/>
    </source>
</evidence>
<dbReference type="GO" id="GO:0046872">
    <property type="term" value="F:metal ion binding"/>
    <property type="evidence" value="ECO:0007669"/>
    <property type="project" value="UniProtKB-KW"/>
</dbReference>
<feature type="active site" description="Charge relay system" evidence="8 9">
    <location>
        <position position="252"/>
    </location>
</feature>
<protein>
    <recommendedName>
        <fullName evidence="7">subtilisin</fullName>
        <ecNumber evidence="7">3.4.21.62</ecNumber>
    </recommendedName>
</protein>
<evidence type="ECO:0000256" key="6">
    <source>
        <dbReference type="ARBA" id="ARBA00023529"/>
    </source>
</evidence>
<evidence type="ECO:0000256" key="3">
    <source>
        <dbReference type="ARBA" id="ARBA00022723"/>
    </source>
</evidence>
<dbReference type="EMBL" id="AGNL01017860">
    <property type="protein sequence ID" value="EJK63932.1"/>
    <property type="molecule type" value="Genomic_DNA"/>
</dbReference>
<feature type="domain" description="Peptidase S8/S53" evidence="12">
    <location>
        <begin position="245"/>
        <end position="510"/>
    </location>
</feature>
<feature type="compositionally biased region" description="Polar residues" evidence="10">
    <location>
        <begin position="1418"/>
        <end position="1427"/>
    </location>
</feature>
<name>K0T0B9_THAOC</name>
<evidence type="ECO:0000256" key="10">
    <source>
        <dbReference type="SAM" id="MobiDB-lite"/>
    </source>
</evidence>
<dbReference type="SUPFAM" id="SSF52743">
    <property type="entry name" value="Subtilisin-like"/>
    <property type="match status" value="1"/>
</dbReference>
<evidence type="ECO:0000256" key="9">
    <source>
        <dbReference type="PROSITE-ProRule" id="PRU01240"/>
    </source>
</evidence>
<dbReference type="EC" id="3.4.21.62" evidence="7"/>
<dbReference type="InterPro" id="IPR036852">
    <property type="entry name" value="Peptidase_S8/S53_dom_sf"/>
</dbReference>
<dbReference type="PROSITE" id="PS51892">
    <property type="entry name" value="SUBTILASE"/>
    <property type="match status" value="1"/>
</dbReference>
<dbReference type="OrthoDB" id="43334at2759"/>
<dbReference type="CDD" id="cd07477">
    <property type="entry name" value="Peptidases_S8_Subtilisin_subset"/>
    <property type="match status" value="1"/>
</dbReference>
<evidence type="ECO:0000256" key="2">
    <source>
        <dbReference type="ARBA" id="ARBA00022670"/>
    </source>
</evidence>
<organism evidence="13 14">
    <name type="scientific">Thalassiosira oceanica</name>
    <name type="common">Marine diatom</name>
    <dbReference type="NCBI Taxonomy" id="159749"/>
    <lineage>
        <taxon>Eukaryota</taxon>
        <taxon>Sar</taxon>
        <taxon>Stramenopiles</taxon>
        <taxon>Ochrophyta</taxon>
        <taxon>Bacillariophyta</taxon>
        <taxon>Coscinodiscophyceae</taxon>
        <taxon>Thalassiosirophycidae</taxon>
        <taxon>Thalassiosirales</taxon>
        <taxon>Thalassiosiraceae</taxon>
        <taxon>Thalassiosira</taxon>
    </lineage>
</organism>
<dbReference type="PRINTS" id="PR00723">
    <property type="entry name" value="SUBTILISIN"/>
</dbReference>
<dbReference type="CDD" id="cd00117">
    <property type="entry name" value="TFP"/>
    <property type="match status" value="1"/>
</dbReference>
<feature type="signal peptide" evidence="11">
    <location>
        <begin position="1"/>
        <end position="19"/>
    </location>
</feature>
<feature type="region of interest" description="Disordered" evidence="10">
    <location>
        <begin position="925"/>
        <end position="972"/>
    </location>
</feature>
<keyword evidence="2 9" id="KW-0645">Protease</keyword>
<dbReference type="InterPro" id="IPR034202">
    <property type="entry name" value="Subtilisin_Carlsberg-like"/>
</dbReference>
<comment type="similarity">
    <text evidence="1 9">Belongs to the peptidase S8 family.</text>
</comment>